<reference evidence="4" key="1">
    <citation type="submission" date="2020-03" db="EMBL/GenBank/DDBJ databases">
        <authorList>
            <person name="Guo F."/>
        </authorList>
    </citation>
    <scope>NUCLEOTIDE SEQUENCE</scope>
    <source>
        <strain evidence="4">JCM 30134</strain>
    </source>
</reference>
<dbReference type="AlphaFoldDB" id="A0A9E5T3W2"/>
<evidence type="ECO:0000259" key="2">
    <source>
        <dbReference type="Pfam" id="PF00206"/>
    </source>
</evidence>
<dbReference type="PANTHER" id="PTHR42696:SF2">
    <property type="entry name" value="ASPARTATE AMMONIA-LYASE"/>
    <property type="match status" value="1"/>
</dbReference>
<dbReference type="SUPFAM" id="SSF48557">
    <property type="entry name" value="L-aspartase-like"/>
    <property type="match status" value="1"/>
</dbReference>
<name>A0A9E5T3W2_9GAMM</name>
<protein>
    <submittedName>
        <fullName evidence="4">Aspartate ammonia-lyase</fullName>
        <ecNumber evidence="4">4.3.1.1</ecNumber>
    </submittedName>
</protein>
<dbReference type="Pfam" id="PF00206">
    <property type="entry name" value="Lyase_1"/>
    <property type="match status" value="1"/>
</dbReference>
<dbReference type="EMBL" id="JAAONZ010000017">
    <property type="protein sequence ID" value="NHO67503.1"/>
    <property type="molecule type" value="Genomic_DNA"/>
</dbReference>
<dbReference type="GO" id="GO:0006531">
    <property type="term" value="P:aspartate metabolic process"/>
    <property type="evidence" value="ECO:0007669"/>
    <property type="project" value="TreeGrafter"/>
</dbReference>
<dbReference type="Gene3D" id="1.20.200.10">
    <property type="entry name" value="Fumarase/aspartase (Central domain)"/>
    <property type="match status" value="1"/>
</dbReference>
<feature type="domain" description="Fumarase C C-terminal" evidence="3">
    <location>
        <begin position="402"/>
        <end position="454"/>
    </location>
</feature>
<dbReference type="GO" id="GO:0008797">
    <property type="term" value="F:aspartate ammonia-lyase activity"/>
    <property type="evidence" value="ECO:0007669"/>
    <property type="project" value="UniProtKB-EC"/>
</dbReference>
<dbReference type="RefSeq" id="WP_167190324.1">
    <property type="nucleotide sequence ID" value="NZ_JAAONZ010000017.1"/>
</dbReference>
<dbReference type="PRINTS" id="PR00149">
    <property type="entry name" value="FUMRATELYASE"/>
</dbReference>
<dbReference type="Gene3D" id="1.10.40.30">
    <property type="entry name" value="Fumarase/aspartase (C-terminal domain)"/>
    <property type="match status" value="1"/>
</dbReference>
<dbReference type="Pfam" id="PF10415">
    <property type="entry name" value="FumaraseC_C"/>
    <property type="match status" value="1"/>
</dbReference>
<accession>A0A9E5T3W2</accession>
<evidence type="ECO:0000313" key="5">
    <source>
        <dbReference type="Proteomes" id="UP000787472"/>
    </source>
</evidence>
<dbReference type="GO" id="GO:0006099">
    <property type="term" value="P:tricarboxylic acid cycle"/>
    <property type="evidence" value="ECO:0007669"/>
    <property type="project" value="InterPro"/>
</dbReference>
<dbReference type="Gene3D" id="1.10.275.10">
    <property type="entry name" value="Fumarase/aspartase (N-terminal domain)"/>
    <property type="match status" value="1"/>
</dbReference>
<keyword evidence="1 4" id="KW-0456">Lyase</keyword>
<keyword evidence="5" id="KW-1185">Reference proteome</keyword>
<dbReference type="InterPro" id="IPR018951">
    <property type="entry name" value="Fumarase_C_C"/>
</dbReference>
<dbReference type="FunFam" id="1.20.200.10:FF:000001">
    <property type="entry name" value="Fumarate hydratase, mitochondrial"/>
    <property type="match status" value="1"/>
</dbReference>
<dbReference type="InterPro" id="IPR022761">
    <property type="entry name" value="Fumarate_lyase_N"/>
</dbReference>
<feature type="domain" description="Fumarate lyase N-terminal" evidence="2">
    <location>
        <begin position="13"/>
        <end position="336"/>
    </location>
</feature>
<dbReference type="FunFam" id="1.10.275.10:FF:000001">
    <property type="entry name" value="Fumarate hydratase, mitochondrial"/>
    <property type="match status" value="1"/>
</dbReference>
<evidence type="ECO:0000313" key="4">
    <source>
        <dbReference type="EMBL" id="NHO67503.1"/>
    </source>
</evidence>
<dbReference type="InterPro" id="IPR051546">
    <property type="entry name" value="Aspartate_Ammonia-Lyase"/>
</dbReference>
<dbReference type="GO" id="GO:0005829">
    <property type="term" value="C:cytosol"/>
    <property type="evidence" value="ECO:0007669"/>
    <property type="project" value="TreeGrafter"/>
</dbReference>
<dbReference type="PRINTS" id="PR00145">
    <property type="entry name" value="ARGSUCLYASE"/>
</dbReference>
<evidence type="ECO:0000259" key="3">
    <source>
        <dbReference type="Pfam" id="PF10415"/>
    </source>
</evidence>
<dbReference type="InterPro" id="IPR000362">
    <property type="entry name" value="Fumarate_lyase_fam"/>
</dbReference>
<dbReference type="InterPro" id="IPR008948">
    <property type="entry name" value="L-Aspartase-like"/>
</dbReference>
<gene>
    <name evidence="4" type="primary">aspA</name>
    <name evidence="4" type="ORF">G8770_18315</name>
</gene>
<dbReference type="PROSITE" id="PS00163">
    <property type="entry name" value="FUMARATE_LYASES"/>
    <property type="match status" value="1"/>
</dbReference>
<proteinExistence type="predicted"/>
<organism evidence="4 5">
    <name type="scientific">Pseudomaricurvus hydrocarbonicus</name>
    <dbReference type="NCBI Taxonomy" id="1470433"/>
    <lineage>
        <taxon>Bacteria</taxon>
        <taxon>Pseudomonadati</taxon>
        <taxon>Pseudomonadota</taxon>
        <taxon>Gammaproteobacteria</taxon>
        <taxon>Cellvibrionales</taxon>
        <taxon>Cellvibrionaceae</taxon>
        <taxon>Pseudomaricurvus</taxon>
    </lineage>
</organism>
<evidence type="ECO:0000256" key="1">
    <source>
        <dbReference type="ARBA" id="ARBA00023239"/>
    </source>
</evidence>
<sequence>MTNDRIETDSLGPVRVPKDALYQAQTQRAKENFQYSQRRFPGETIDALIAIKACAAEVNASLKLLDPEVAKAIGVAAEQALQLNYDEQFPLDVFQTGSGTSSNMNVNEVLASLATAVAGKKVHPNDHINMGQSSNDVIPTAIQISTVRLLREKLYPALEALSALLATKAQEFSRTVKTGRTHLMDAMPITLGQELQVWRQQLQRARERIAQAELALHELPLGGTAVGTGVNTPPEFAPAVCQLLSQQGDVHWSAAVTPAVYMSAQEHTLNVMSALKNLAIVLLKVCNDLRWMNSGPVAGLNEIQLTALQPGSSIMPGKVNPVIPEAVAMIAADVIGHECALTVAAQSGNFQLNVMLPLFADKLVTSIVLLSRACESMSTQVFASFTFNDAHSERQLALNPILATALNRRIGYDCAAKIAKRSALEGRPVIDVAAEETDISRAELEALLNPLSLTGAAD</sequence>
<dbReference type="Proteomes" id="UP000787472">
    <property type="component" value="Unassembled WGS sequence"/>
</dbReference>
<dbReference type="InterPro" id="IPR020557">
    <property type="entry name" value="Fumarate_lyase_CS"/>
</dbReference>
<dbReference type="EC" id="4.3.1.1" evidence="4"/>
<dbReference type="PANTHER" id="PTHR42696">
    <property type="entry name" value="ASPARTATE AMMONIA-LYASE"/>
    <property type="match status" value="1"/>
</dbReference>
<dbReference type="InterPro" id="IPR024083">
    <property type="entry name" value="Fumarase/histidase_N"/>
</dbReference>
<comment type="caution">
    <text evidence="4">The sequence shown here is derived from an EMBL/GenBank/DDBJ whole genome shotgun (WGS) entry which is preliminary data.</text>
</comment>